<accession>V4PFB7</accession>
<dbReference type="STRING" id="1121022.GCA_000376105_02866"/>
<keyword evidence="4" id="KW-1133">Transmembrane helix</keyword>
<keyword evidence="1 3" id="KW-0807">Transducer</keyword>
<name>V4PFB7_9CAUL</name>
<comment type="caution">
    <text evidence="6">The sequence shown here is derived from an EMBL/GenBank/DDBJ whole genome shotgun (WGS) entry which is preliminary data.</text>
</comment>
<dbReference type="PRINTS" id="PR00260">
    <property type="entry name" value="CHEMTRNSDUCR"/>
</dbReference>
<dbReference type="PANTHER" id="PTHR32089:SF112">
    <property type="entry name" value="LYSOZYME-LIKE PROTEIN-RELATED"/>
    <property type="match status" value="1"/>
</dbReference>
<dbReference type="InterPro" id="IPR004089">
    <property type="entry name" value="MCPsignal_dom"/>
</dbReference>
<comment type="similarity">
    <text evidence="2">Belongs to the methyl-accepting chemotaxis (MCP) protein family.</text>
</comment>
<evidence type="ECO:0000256" key="1">
    <source>
        <dbReference type="ARBA" id="ARBA00023224"/>
    </source>
</evidence>
<evidence type="ECO:0000256" key="4">
    <source>
        <dbReference type="SAM" id="Phobius"/>
    </source>
</evidence>
<dbReference type="GO" id="GO:0004888">
    <property type="term" value="F:transmembrane signaling receptor activity"/>
    <property type="evidence" value="ECO:0007669"/>
    <property type="project" value="InterPro"/>
</dbReference>
<evidence type="ECO:0000256" key="3">
    <source>
        <dbReference type="PROSITE-ProRule" id="PRU00284"/>
    </source>
</evidence>
<evidence type="ECO:0000256" key="2">
    <source>
        <dbReference type="ARBA" id="ARBA00029447"/>
    </source>
</evidence>
<dbReference type="Proteomes" id="UP000017837">
    <property type="component" value="Unassembled WGS sequence"/>
</dbReference>
<dbReference type="InterPro" id="IPR004090">
    <property type="entry name" value="Chemotax_Me-accpt_rcpt"/>
</dbReference>
<gene>
    <name evidence="6" type="ORF">ABENE_07380</name>
</gene>
<keyword evidence="4" id="KW-0472">Membrane</keyword>
<dbReference type="Gene3D" id="1.10.287.950">
    <property type="entry name" value="Methyl-accepting chemotaxis protein"/>
    <property type="match status" value="1"/>
</dbReference>
<reference evidence="6 7" key="1">
    <citation type="journal article" date="2014" name="Nature">
        <title>Sequential evolution of bacterial morphology by co-option of a developmental regulator.</title>
        <authorList>
            <person name="Jiang C."/>
            <person name="Brown P.J."/>
            <person name="Ducret A."/>
            <person name="Brun Y.V."/>
        </authorList>
    </citation>
    <scope>NUCLEOTIDE SEQUENCE [LARGE SCALE GENOMIC DNA]</scope>
    <source>
        <strain evidence="6 7">DSM 16100</strain>
    </source>
</reference>
<organism evidence="6 7">
    <name type="scientific">Asticcacaulis benevestitus DSM 16100 = ATCC BAA-896</name>
    <dbReference type="NCBI Taxonomy" id="1121022"/>
    <lineage>
        <taxon>Bacteria</taxon>
        <taxon>Pseudomonadati</taxon>
        <taxon>Pseudomonadota</taxon>
        <taxon>Alphaproteobacteria</taxon>
        <taxon>Caulobacterales</taxon>
        <taxon>Caulobacteraceae</taxon>
        <taxon>Asticcacaulis</taxon>
    </lineage>
</organism>
<dbReference type="GO" id="GO:0007165">
    <property type="term" value="P:signal transduction"/>
    <property type="evidence" value="ECO:0007669"/>
    <property type="project" value="UniProtKB-KW"/>
</dbReference>
<evidence type="ECO:0000259" key="5">
    <source>
        <dbReference type="PROSITE" id="PS50111"/>
    </source>
</evidence>
<evidence type="ECO:0000313" key="7">
    <source>
        <dbReference type="Proteomes" id="UP000017837"/>
    </source>
</evidence>
<feature type="transmembrane region" description="Helical" evidence="4">
    <location>
        <begin position="41"/>
        <end position="59"/>
    </location>
</feature>
<protein>
    <recommendedName>
        <fullName evidence="5">Methyl-accepting transducer domain-containing protein</fullName>
    </recommendedName>
</protein>
<dbReference type="Pfam" id="PF00015">
    <property type="entry name" value="MCPsignal"/>
    <property type="match status" value="1"/>
</dbReference>
<proteinExistence type="inferred from homology"/>
<dbReference type="PROSITE" id="PS50111">
    <property type="entry name" value="CHEMOTAXIS_TRANSDUC_2"/>
    <property type="match status" value="1"/>
</dbReference>
<feature type="domain" description="Methyl-accepting transducer" evidence="5">
    <location>
        <begin position="192"/>
        <end position="359"/>
    </location>
</feature>
<dbReference type="eggNOG" id="COG0840">
    <property type="taxonomic scope" value="Bacteria"/>
</dbReference>
<dbReference type="SUPFAM" id="SSF58104">
    <property type="entry name" value="Methyl-accepting chemotaxis protein (MCP) signaling domain"/>
    <property type="match status" value="1"/>
</dbReference>
<dbReference type="PANTHER" id="PTHR32089">
    <property type="entry name" value="METHYL-ACCEPTING CHEMOTAXIS PROTEIN MCPB"/>
    <property type="match status" value="1"/>
</dbReference>
<dbReference type="SMART" id="SM00283">
    <property type="entry name" value="MA"/>
    <property type="match status" value="1"/>
</dbReference>
<dbReference type="EMBL" id="AWGB01000011">
    <property type="protein sequence ID" value="ESQ92632.1"/>
    <property type="molecule type" value="Genomic_DNA"/>
</dbReference>
<dbReference type="AlphaFoldDB" id="V4PFB7"/>
<sequence length="416" mass="45366">MRPRFGIITLVGCIVLAVLLTAALGYSLGLETSLSAVGLRLILTTLVTATTLVVAGYLGRVAEPRAVASKGLGPVASDTKASVELPPPLDDAPPTLALHAIMSRLAEELPACNPIIQTLCGHIQSVVVDTEDVAANIIAQLRKVDHSVMTLIEFLEYSSHDKIMKIIEQTEDHLNTNREILAEFLDRRTRAMDDSRDRLTKIGKSAEQLDKIVLTIRAISTQTNLLALNATIEAARAGDFGKGFSVVASEVKILSRQTDLAAKDIGDGLRALQGDISANFDIMVGQQDREERKDLDAIVAAINELGRNMERLVDQQRAIMSRVQVESEQIAQPVVELIGSIQFQDVTRQRLNSVTEVLNNISHHSESLTEALISSNSTVQSFEKHSLDRRAARENMTKASHMSHITSAENAIIELF</sequence>
<keyword evidence="7" id="KW-1185">Reference proteome</keyword>
<keyword evidence="4" id="KW-0812">Transmembrane</keyword>
<dbReference type="PATRIC" id="fig|1121022.4.peg.1477"/>
<dbReference type="GO" id="GO:0006935">
    <property type="term" value="P:chemotaxis"/>
    <property type="evidence" value="ECO:0007669"/>
    <property type="project" value="InterPro"/>
</dbReference>
<dbReference type="GO" id="GO:0016020">
    <property type="term" value="C:membrane"/>
    <property type="evidence" value="ECO:0007669"/>
    <property type="project" value="InterPro"/>
</dbReference>
<evidence type="ECO:0000313" key="6">
    <source>
        <dbReference type="EMBL" id="ESQ92632.1"/>
    </source>
</evidence>